<dbReference type="RefSeq" id="WP_146889330.1">
    <property type="nucleotide sequence ID" value="NZ_VORX01000001.1"/>
</dbReference>
<dbReference type="Proteomes" id="UP000321734">
    <property type="component" value="Unassembled WGS sequence"/>
</dbReference>
<dbReference type="OrthoDB" id="1447920at2"/>
<sequence length="135" mass="15743">MPNPFRERLLKFGIPGLAVILIAIQFYNAHTQNLSKWKGGGYGMYTELHYIYNQVHIVNVSVDSLQKHNPSIKKAIHKVKLMPNRTNLQEAGEHILKITNKDSIHIQLWKPQVRFKQQSYTRVLMDELFLKATDF</sequence>
<evidence type="ECO:0000313" key="2">
    <source>
        <dbReference type="Proteomes" id="UP000321734"/>
    </source>
</evidence>
<reference evidence="1 2" key="1">
    <citation type="submission" date="2019-08" db="EMBL/GenBank/DDBJ databases">
        <title>Genome sequence of Gelidibacter salicanalis IC162T.</title>
        <authorList>
            <person name="Bowman J.P."/>
        </authorList>
    </citation>
    <scope>NUCLEOTIDE SEQUENCE [LARGE SCALE GENOMIC DNA]</scope>
    <source>
        <strain evidence="1 2">IC162</strain>
    </source>
</reference>
<name>A0A5C7ASZ0_9FLAO</name>
<keyword evidence="2" id="KW-1185">Reference proteome</keyword>
<organism evidence="1 2">
    <name type="scientific">Gelidibacter salicanalis</name>
    <dbReference type="NCBI Taxonomy" id="291193"/>
    <lineage>
        <taxon>Bacteria</taxon>
        <taxon>Pseudomonadati</taxon>
        <taxon>Bacteroidota</taxon>
        <taxon>Flavobacteriia</taxon>
        <taxon>Flavobacteriales</taxon>
        <taxon>Flavobacteriaceae</taxon>
        <taxon>Gelidibacter</taxon>
    </lineage>
</organism>
<dbReference type="AlphaFoldDB" id="A0A5C7ASZ0"/>
<dbReference type="EMBL" id="VORX01000001">
    <property type="protein sequence ID" value="TXE10749.1"/>
    <property type="molecule type" value="Genomic_DNA"/>
</dbReference>
<comment type="caution">
    <text evidence="1">The sequence shown here is derived from an EMBL/GenBank/DDBJ whole genome shotgun (WGS) entry which is preliminary data.</text>
</comment>
<protein>
    <submittedName>
        <fullName evidence="1">Uncharacterized protein</fullName>
    </submittedName>
</protein>
<proteinExistence type="predicted"/>
<accession>A0A5C7ASZ0</accession>
<gene>
    <name evidence="1" type="ORF">ES711_02245</name>
</gene>
<evidence type="ECO:0000313" key="1">
    <source>
        <dbReference type="EMBL" id="TXE10749.1"/>
    </source>
</evidence>